<evidence type="ECO:0000313" key="2">
    <source>
        <dbReference type="EMBL" id="AAM06264.1"/>
    </source>
</evidence>
<dbReference type="KEGG" id="mac:MA_2887"/>
<feature type="compositionally biased region" description="Basic residues" evidence="1">
    <location>
        <begin position="42"/>
        <end position="56"/>
    </location>
</feature>
<keyword evidence="3" id="KW-1185">Reference proteome</keyword>
<reference evidence="2 3" key="1">
    <citation type="journal article" date="2002" name="Genome Res.">
        <title>The genome of Methanosarcina acetivorans reveals extensive metabolic and physiological diversity.</title>
        <authorList>
            <person name="Galagan J.E."/>
            <person name="Nusbaum C."/>
            <person name="Roy A."/>
            <person name="Endrizzi M.G."/>
            <person name="Macdonald P."/>
            <person name="FitzHugh W."/>
            <person name="Calvo S."/>
            <person name="Engels R."/>
            <person name="Smirnov S."/>
            <person name="Atnoor D."/>
            <person name="Brown A."/>
            <person name="Allen N."/>
            <person name="Naylor J."/>
            <person name="Stange-Thomann N."/>
            <person name="DeArellano K."/>
            <person name="Johnson R."/>
            <person name="Linton L."/>
            <person name="McEwan P."/>
            <person name="McKernan K."/>
            <person name="Talamas J."/>
            <person name="Tirrell A."/>
            <person name="Ye W."/>
            <person name="Zimmer A."/>
            <person name="Barber R.D."/>
            <person name="Cann I."/>
            <person name="Graham D.E."/>
            <person name="Grahame D.A."/>
            <person name="Guss A."/>
            <person name="Hedderich R."/>
            <person name="Ingram-Smith C."/>
            <person name="Kuettner C.H."/>
            <person name="Krzycki J.A."/>
            <person name="Leigh J.A."/>
            <person name="Li W."/>
            <person name="Liu J."/>
            <person name="Mukhopadhyay B."/>
            <person name="Reeve J.N."/>
            <person name="Smith K."/>
            <person name="Springer T.A."/>
            <person name="Umayam L.A."/>
            <person name="White O."/>
            <person name="White R.H."/>
            <person name="de Macario E.C."/>
            <person name="Ferry J.G."/>
            <person name="Jarrell K.F."/>
            <person name="Jing H."/>
            <person name="Macario A.J.L."/>
            <person name="Paulsen I."/>
            <person name="Pritchett M."/>
            <person name="Sowers K.R."/>
            <person name="Swanson R.V."/>
            <person name="Zinder S.H."/>
            <person name="Lander E."/>
            <person name="Metcalf W.W."/>
            <person name="Birren B."/>
        </authorList>
    </citation>
    <scope>NUCLEOTIDE SEQUENCE [LARGE SCALE GENOMIC DNA]</scope>
    <source>
        <strain evidence="3">ATCC 35395 / DSM 2834 / JCM 12185 / C2A</strain>
    </source>
</reference>
<evidence type="ECO:0000256" key="1">
    <source>
        <dbReference type="SAM" id="MobiDB-lite"/>
    </source>
</evidence>
<dbReference type="HOGENOM" id="CLU_2353190_0_0_2"/>
<protein>
    <submittedName>
        <fullName evidence="2">Uncharacterized protein</fullName>
    </submittedName>
</protein>
<name>Q8TLY5_METAC</name>
<organism evidence="2 3">
    <name type="scientific">Methanosarcina acetivorans (strain ATCC 35395 / DSM 2834 / JCM 12185 / C2A)</name>
    <dbReference type="NCBI Taxonomy" id="188937"/>
    <lineage>
        <taxon>Archaea</taxon>
        <taxon>Methanobacteriati</taxon>
        <taxon>Methanobacteriota</taxon>
        <taxon>Stenosarchaea group</taxon>
        <taxon>Methanomicrobia</taxon>
        <taxon>Methanosarcinales</taxon>
        <taxon>Methanosarcinaceae</taxon>
        <taxon>Methanosarcina</taxon>
    </lineage>
</organism>
<proteinExistence type="predicted"/>
<dbReference type="Proteomes" id="UP000002487">
    <property type="component" value="Chromosome"/>
</dbReference>
<dbReference type="InParanoid" id="Q8TLY5"/>
<feature type="region of interest" description="Disordered" evidence="1">
    <location>
        <begin position="42"/>
        <end position="63"/>
    </location>
</feature>
<sequence>MSERKINILTLFTPEKVISSLKYNLRTACIIRKLEMQKIKEKKQKLRKNTGRKNTQKTKELRREWTYKNGRKKWEKKTHHSCPKNLLSLNESDILK</sequence>
<dbReference type="AlphaFoldDB" id="Q8TLY5"/>
<dbReference type="EnsemblBacteria" id="AAM06264">
    <property type="protein sequence ID" value="AAM06264"/>
    <property type="gene ID" value="MA_2887"/>
</dbReference>
<dbReference type="EMBL" id="AE010299">
    <property type="protein sequence ID" value="AAM06264.1"/>
    <property type="molecule type" value="Genomic_DNA"/>
</dbReference>
<evidence type="ECO:0000313" key="3">
    <source>
        <dbReference type="Proteomes" id="UP000002487"/>
    </source>
</evidence>
<accession>Q8TLY5</accession>
<gene>
    <name evidence="2" type="ordered locus">MA_2887</name>
</gene>